<proteinExistence type="predicted"/>
<dbReference type="AlphaFoldDB" id="A0A2L0X3P1"/>
<organism evidence="1 2">
    <name type="scientific">Cupriavidus metallidurans</name>
    <dbReference type="NCBI Taxonomy" id="119219"/>
    <lineage>
        <taxon>Bacteria</taxon>
        <taxon>Pseudomonadati</taxon>
        <taxon>Pseudomonadota</taxon>
        <taxon>Betaproteobacteria</taxon>
        <taxon>Burkholderiales</taxon>
        <taxon>Burkholderiaceae</taxon>
        <taxon>Cupriavidus</taxon>
    </lineage>
</organism>
<evidence type="ECO:0000313" key="1">
    <source>
        <dbReference type="EMBL" id="QBP12235.1"/>
    </source>
</evidence>
<sequence>MRGLVTTDVFPMRLCMGTNCFWAATCNHGTRSDDSSFLVKAMTKMDATGPPPALRLSAAAPDEQMALSGAQWGGRGRVKQSQSLGGNPVKLVVVRMEESHTVRRLP</sequence>
<accession>A0A2L0X3P1</accession>
<evidence type="ECO:0000313" key="2">
    <source>
        <dbReference type="Proteomes" id="UP000253772"/>
    </source>
</evidence>
<reference evidence="1 2" key="1">
    <citation type="submission" date="2019-03" db="EMBL/GenBank/DDBJ databases">
        <title>Comparative insights into the high quality Complete genome sequence of highly metal resistant Cupriavidus metallidurans strain BS1 isolated from a gold-copper mine.</title>
        <authorList>
            <person name="Mazhar H.S."/>
            <person name="Rensing C."/>
        </authorList>
    </citation>
    <scope>NUCLEOTIDE SEQUENCE [LARGE SCALE GENOMIC DNA]</scope>
    <source>
        <strain evidence="1 2">BS1</strain>
    </source>
</reference>
<dbReference type="Proteomes" id="UP000253772">
    <property type="component" value="Chromosome c2"/>
</dbReference>
<dbReference type="RefSeq" id="WP_017514048.1">
    <property type="nucleotide sequence ID" value="NZ_CP026544.1"/>
</dbReference>
<protein>
    <submittedName>
        <fullName evidence="1">Uncharacterized protein</fullName>
    </submittedName>
</protein>
<dbReference type="EMBL" id="CP037901">
    <property type="protein sequence ID" value="QBP12235.1"/>
    <property type="molecule type" value="Genomic_DNA"/>
</dbReference>
<name>A0A2L0X3P1_9BURK</name>
<gene>
    <name evidence="1" type="ORF">DDF84_020950</name>
</gene>